<sequence length="3415" mass="390811">MKYYYYIHHGIDTDHVAPMEDSWLDHVLNLVPQHLKVLTDSITVLSDEMREDYLLSVKKSIVDFVLKDPREKEDDGKTVEIPPHRAEKLRLVDIEEFHNRQEALELSAFQSIVIKHMESAKETLLKTWFPEVQNIYYQGNKKKQLPTGESSAKLDSFFNCAAMLMTLQLQDLTLVSMQDFTDLIAQPPESVRAFEHPGFIMRLILDNNSIKFEPEFSDYIDIFVNVYEVMIKAVSFVPRVETKLYSKWESKSKPTTLKPIILNEIVDAHKEKIKEVVLRESIAPTEHLKQYDKYQFLITKQAERDVDEFLSQNPSYERLIEEIRKYQKLTEEIQYTSRKTVRLGMFELHCEELIRALVKRADVICGRLIAKMFRDHQEVNTRLCDEFEKIAEKALSTPPNTAELMEMKAHIQKVETTDMLELGQRLVDSKNCLAFLIECVNFSPSDIRLNNSVFQWYSRMGEIFEEHRKIIKDKTEQYQEGLKLRCERFVEELESYAKQAEEFHTFADLQDVQRYLKKAQMLNGKLDAAADKIEQFNSEEEAFGWVPSVYPQRKKIQDGLNPYLRLYETAVEFSTKHRAWTEGPYHKVNPDQVESDVGNYWRGLYKLEKTFHDSPNALAMTKKIRARVEEFKQYIPLIQVICNPGLRPRHWEAMSAIVGFPLQPADDSTVFSFIDMNLEPFLDRFESISEAASKEYSLEKAMDKMMTEWEAMEFVILPYRESGTHILSSVDEIQMLLDDHIVKTQTMRGSPYIKPYEKQMREWEGKLLLLQEILDEWLKVQATWLYLEPIFSSPDIMSQMPEEGRRFTTVDKTWRDVMKTVVQNKHVLSVVTIERMLERLKKSNELLELILKGLNEYLEKKRLFFPRFFFLSNDELLEILSETKDPTRVQPHLKKCFEGIAKVEFTETLEITHMKSSEGEVVELVEIISTAKARGQVEKWLVELERVMIKSIHKTLEFYLDTCNSQIDDIVTLVRGKLSKQNRVTLGALVVLDVHARDVLASLVRKKISDDSDFEWLSQLRYYWHENQLETKMINAGLRYGYEYLGNSPRLVITPLTDRCYRTLFGALHLHLGGAPEGPAGTGKTETTKDLAKAVAKQCVVFNCSDGLDYLALGKFFKGLLSCGAWACFDEFNRIDLEVLSVVAQQILTIQRGINAGTELLVFEGTELKLDPTCAVFITMNPGYAGRSELPDNLKALFRTVAMMVPDYAMIAEIVLYSCGFVTARPLSIKIVATYRLCSEQLSSQHHYDYGMRAVKSVLTAAGNLKGITSDLFPGVKLPKPDYNDLLAAIKDNCAAMNLQMTKFFSEKILQIYEMMIVRHGFMIVGEPFGGKTSAYRVLAGALGDICEKGLMEENKVQITVLNPKSVTMGQLYGQFDLVSHEWSDGVLAVSFRAFAASSTPDRKWLIFDGPVDAVWIENMNTVLDDNKKLCLMSGEIIQMSPQMNLIFEPMDLEVASPATELSPTSDTNLVRSLMNLIDCFMDDFTDENKQKDRNDRESFSLLEGIFLFSLIWSVGASCTADDRLRFSKILKELMDGPISDLTRNKFKLQSGTEQTSTKTLTVPFPDKGIIYDYQFVPEGLGRWDQWIKKLGDAPPIPKDVQFNEIIVPTLDTIRYSALMNLLTTHQKPSIFVGPTGTGKSVYIINFLLNQLNKDIYKPLIVNFSAQTTAAQTQNIIMSKLDKRRKGVFGPPLGKRMVVFVDDVNMPAREVYGAQPPIELLRQWLDHWNWYDLKDCSVIKLVDIQIMCAMGPPGGGRNPITPRYMRHFNIITINEFSDKSMFTIFSRILTWHLRTCYKFPDDFLDLTTQIVNGTMTLYKDAMKNLLPTPAKSHYLFNLRDFSRVIQGVCLSRPESAENKEAIKRLWVHEVLRVYYDRLLDNADRSWLINYIEEILKNYMQEDFHDLFKNLDFDGDGFVEEDDLRSLMFCDFHDPKREDNFYREIADVDLLRRIVEGHLEEYNNMSKKPMNLVLFRFAVEHISRISRILKQPRSHALLVGVGGSGRQSVTRLAAHMADFSVFQVEISKGYGSNEWREDLKVILRKCAEGDMQGVFLFTDTQIKRESFLEDINNLLNAGEVPNLFALDEKQEICEKMRQLDRQRDKTKQTDGSPIALFNMFIERCRSQLHVVLAMSPIGDAFRIRLRKFPALVNCCTIDWFQSWPEDALEAVASRFLEDIEMSEEIREGCIDMCKSFHTSTINLSTSFHNELQRYNYVTPTSYLELISTFKLLLEKKRNEVMKMKRRYEVGLDKLDSAASQVATMQTELGALHPQLKVASLQVDEMMLIIERESMEVAKTEKIVKADEIIANDQAMAAKAIKDECDADLAGALPILESALSALDTLTAQDITVVKSMKSPPAGVKLVMEAICILKGIKADKIPDPTGSGKKIEDFWGPAKRLLGDIRFLQSLHEYDKDNIPPAYMNIIRKSYIPNPDFVPEKIRNASTAAEGLCKWVIAMDSYDKVAKIVAPKKIKLAAAEGELKIAMDGLRKKQAALHEVQDKLAKLQDTLELNKQKKADLENQVDLCSKKLERAEQLIGGLGGEKTRWSNSALELGQLYINLTGDILISSGVVAYLGAFTSNYRQNQTKEWSDSCKERDIPCSDDYSLMGTLGEAVTIRTWNIAGLPSDSFSIDNGIIIMNARRWPLMIDPQGQANKWIKNMEKANSLQLIKLSDPDYVRTLENCIQFGTPVLLENVGEELDPILEPLLLKQVFKQGGSTCIRLGDSTIEYAPDFRFYITTKLRNPHYLPETSVTLLNFMITPEGMQDQLLGIVVARERPDLEEEKQALILQGAENKRQLKEIEDKILEVLSSSEGNILEDETAIKILSSSKALANEISQKQEVAEETEKKIDNTRMGYRPIAVHSSILFFSIADLANIEPMYQYSLIWFINLFILSIENSEKSDVLQNRLQILKDHFTYSLYVNICRSLFEKDKMLFSFCLTVNLLLHDHAINKAEWRFLLTGGIGLDNPHTNPCPWLPQKSWDEICRLDDLPAFKTIRKEFMRLKDGWKKVYDSLEPHHEVFPEEWENKANDFQRMLIVRCLRPDKVIPMLQEFIIKKLGRAFIEPPPFDLSKAFGDSNCCAPLIFVLSPGADPMAALLKFADDQELSPESTHPDFRIWLTSYPSPNFPVSVLQNGVKMTNEAPKGLRANIIRSYLMDPISDPEFFGSCKKPELPYDALRYMTGECNYGGRVTDDWDRRTLRSILNKFFCKELVENSDYKFDSSGIYFVPPPGDHKSYIEYTKTLPLTPLPEIFGMNANADITKDQSETQLLFDNILLTQSRASGTGGKSSDEVVNDVAGDILGKLPNNFDVEAAMRRYPTTYTQSMNTVLVQEMGRFNKLLITIRESCINIQKAIKGLVVMSTDLEEVVSSILNVKIPAMWMGKSYPSLKPLGSYVNDFLARLKFLQVSSSI</sequence>
<dbReference type="PANTHER" id="PTHR22878">
    <property type="entry name" value="DYNEIN HEAVY CHAIN 6, AXONEMAL-LIKE-RELATED"/>
    <property type="match status" value="1"/>
</dbReference>
<dbReference type="Pfam" id="PF12780">
    <property type="entry name" value="AAA_8"/>
    <property type="match status" value="1"/>
</dbReference>
<dbReference type="eggNOG" id="KOG3595">
    <property type="taxonomic scope" value="Eukaryota"/>
</dbReference>
<dbReference type="Pfam" id="PF08393">
    <property type="entry name" value="DHC_N2"/>
    <property type="match status" value="1"/>
</dbReference>
<dbReference type="InterPro" id="IPR018247">
    <property type="entry name" value="EF_Hand_1_Ca_BS"/>
</dbReference>
<dbReference type="InterPro" id="IPR013602">
    <property type="entry name" value="Dynein_heavy_linker"/>
</dbReference>
<dbReference type="FunFam" id="1.10.287.2620:FF:000002">
    <property type="entry name" value="Dynein heavy chain 2, axonemal"/>
    <property type="match status" value="1"/>
</dbReference>
<dbReference type="Proteomes" id="UP000001075">
    <property type="component" value="Unassembled WGS sequence"/>
</dbReference>
<evidence type="ECO:0000256" key="10">
    <source>
        <dbReference type="ARBA" id="ARBA00022840"/>
    </source>
</evidence>
<dbReference type="Pfam" id="PF17857">
    <property type="entry name" value="AAA_lid_1"/>
    <property type="match status" value="1"/>
</dbReference>
<evidence type="ECO:0000256" key="12">
    <source>
        <dbReference type="ARBA" id="ARBA00023017"/>
    </source>
</evidence>
<dbReference type="Gene3D" id="1.20.920.30">
    <property type="match status" value="1"/>
</dbReference>
<keyword evidence="5" id="KW-0493">Microtubule</keyword>
<dbReference type="InterPro" id="IPR024317">
    <property type="entry name" value="Dynein_heavy_chain_D4_dom"/>
</dbReference>
<dbReference type="FunFam" id="1.20.920.30:FF:000002">
    <property type="entry name" value="Dynein axonemal heavy chain 3"/>
    <property type="match status" value="1"/>
</dbReference>
<dbReference type="InterPro" id="IPR042219">
    <property type="entry name" value="AAA_lid_11_sf"/>
</dbReference>
<feature type="coiled-coil region" evidence="22">
    <location>
        <begin position="2489"/>
        <end position="2537"/>
    </location>
</feature>
<keyword evidence="12" id="KW-0243">Dynein</keyword>
<evidence type="ECO:0000256" key="14">
    <source>
        <dbReference type="ARBA" id="ARBA00023069"/>
    </source>
</evidence>
<dbReference type="Gene3D" id="6.10.140.1060">
    <property type="match status" value="1"/>
</dbReference>
<keyword evidence="15" id="KW-0505">Motor protein</keyword>
<dbReference type="Gene3D" id="1.20.58.1120">
    <property type="match status" value="1"/>
</dbReference>
<dbReference type="PaxDb" id="10029-XP_007635595.1"/>
<dbReference type="FunFam" id="3.40.50.300:FF:000223">
    <property type="entry name" value="Dynein heavy chain 3, axonemal"/>
    <property type="match status" value="1"/>
</dbReference>
<dbReference type="InterPro" id="IPR004273">
    <property type="entry name" value="Dynein_heavy_D6_P-loop"/>
</dbReference>
<dbReference type="GlyGen" id="G3IC35">
    <property type="glycosylation" value="3 sites"/>
</dbReference>
<dbReference type="Pfam" id="PF18198">
    <property type="entry name" value="AAA_lid_11"/>
    <property type="match status" value="1"/>
</dbReference>
<dbReference type="InterPro" id="IPR024743">
    <property type="entry name" value="Dynein_HC_stalk"/>
</dbReference>
<comment type="subunit">
    <text evidence="18">The dynein complex consists of at least two heavy chains and a number of intermediate and light chains.</text>
</comment>
<evidence type="ECO:0000256" key="1">
    <source>
        <dbReference type="ARBA" id="ARBA00004230"/>
    </source>
</evidence>
<dbReference type="PROSITE" id="PS50222">
    <property type="entry name" value="EF_HAND_2"/>
    <property type="match status" value="1"/>
</dbReference>
<evidence type="ECO:0000256" key="16">
    <source>
        <dbReference type="ARBA" id="ARBA00023212"/>
    </source>
</evidence>
<keyword evidence="17" id="KW-0966">Cell projection</keyword>
<dbReference type="GO" id="GO:0045505">
    <property type="term" value="F:dynein intermediate chain binding"/>
    <property type="evidence" value="ECO:0007669"/>
    <property type="project" value="InterPro"/>
</dbReference>
<comment type="subcellular location">
    <subcellularLocation>
        <location evidence="1">Cell projection</location>
        <location evidence="1">Cilium</location>
        <location evidence="1">Flagellum</location>
    </subcellularLocation>
    <subcellularLocation>
        <location evidence="2">Cytoplasm</location>
        <location evidence="2">Cytoskeleton</location>
        <location evidence="2">Cilium axoneme</location>
    </subcellularLocation>
</comment>
<dbReference type="GO" id="GO:0051959">
    <property type="term" value="F:dynein light intermediate chain binding"/>
    <property type="evidence" value="ECO:0007669"/>
    <property type="project" value="InterPro"/>
</dbReference>
<evidence type="ECO:0000256" key="2">
    <source>
        <dbReference type="ARBA" id="ARBA00004430"/>
    </source>
</evidence>
<evidence type="ECO:0000256" key="3">
    <source>
        <dbReference type="ARBA" id="ARBA00008887"/>
    </source>
</evidence>
<keyword evidence="8" id="KW-0547">Nucleotide-binding</keyword>
<evidence type="ECO:0000256" key="9">
    <source>
        <dbReference type="ARBA" id="ARBA00022837"/>
    </source>
</evidence>
<name>G3IC35_CRIGR</name>
<evidence type="ECO:0000256" key="6">
    <source>
        <dbReference type="ARBA" id="ARBA00022723"/>
    </source>
</evidence>
<evidence type="ECO:0000313" key="25">
    <source>
        <dbReference type="Proteomes" id="UP000001075"/>
    </source>
</evidence>
<dbReference type="PROSITE" id="PS00018">
    <property type="entry name" value="EF_HAND_1"/>
    <property type="match status" value="1"/>
</dbReference>
<evidence type="ECO:0000256" key="22">
    <source>
        <dbReference type="SAM" id="Coils"/>
    </source>
</evidence>
<dbReference type="GO" id="GO:0007018">
    <property type="term" value="P:microtubule-based movement"/>
    <property type="evidence" value="ECO:0007669"/>
    <property type="project" value="InterPro"/>
</dbReference>
<dbReference type="InterPro" id="IPR002048">
    <property type="entry name" value="EF_hand_dom"/>
</dbReference>
<keyword evidence="10" id="KW-0067">ATP-binding</keyword>
<evidence type="ECO:0000259" key="23">
    <source>
        <dbReference type="PROSITE" id="PS50222"/>
    </source>
</evidence>
<dbReference type="FunFam" id="3.40.50.300:FF:001112">
    <property type="entry name" value="Dynein heavy chain 12, axonemal"/>
    <property type="match status" value="1"/>
</dbReference>
<evidence type="ECO:0000256" key="4">
    <source>
        <dbReference type="ARBA" id="ARBA00022490"/>
    </source>
</evidence>
<dbReference type="Pfam" id="PF12774">
    <property type="entry name" value="AAA_6"/>
    <property type="match status" value="1"/>
</dbReference>
<evidence type="ECO:0000256" key="8">
    <source>
        <dbReference type="ARBA" id="ARBA00022741"/>
    </source>
</evidence>
<evidence type="ECO:0000256" key="19">
    <source>
        <dbReference type="ARBA" id="ARBA00071816"/>
    </source>
</evidence>
<dbReference type="FunFam" id="1.20.920.20:FF:000006">
    <property type="entry name" value="Dynein, axonemal, heavy chain 6"/>
    <property type="match status" value="1"/>
</dbReference>
<dbReference type="Gene3D" id="1.10.8.1220">
    <property type="match status" value="1"/>
</dbReference>
<protein>
    <recommendedName>
        <fullName evidence="19">Dynein axonemal heavy chain 7</fullName>
    </recommendedName>
    <alternativeName>
        <fullName evidence="21">Axonemal beta dynein heavy chain 7</fullName>
    </alternativeName>
    <alternativeName>
        <fullName evidence="20">Ciliary dynein heavy chain 7</fullName>
    </alternativeName>
</protein>
<dbReference type="InterPro" id="IPR011992">
    <property type="entry name" value="EF-hand-dom_pair"/>
</dbReference>
<evidence type="ECO:0000313" key="24">
    <source>
        <dbReference type="EMBL" id="EGW11691.1"/>
    </source>
</evidence>
<dbReference type="PANTHER" id="PTHR22878:SF66">
    <property type="entry name" value="DYNEIN AXONEMAL HEAVY CHAIN 7"/>
    <property type="match status" value="1"/>
</dbReference>
<proteinExistence type="inferred from homology"/>
<keyword evidence="7" id="KW-0677">Repeat</keyword>
<dbReference type="InterPro" id="IPR003593">
    <property type="entry name" value="AAA+_ATPase"/>
</dbReference>
<dbReference type="GO" id="GO:0005858">
    <property type="term" value="C:axonemal dynein complex"/>
    <property type="evidence" value="ECO:0007669"/>
    <property type="project" value="UniProtKB-ARBA"/>
</dbReference>
<dbReference type="Pfam" id="PF03028">
    <property type="entry name" value="Dynein_heavy"/>
    <property type="match status" value="1"/>
</dbReference>
<keyword evidence="6" id="KW-0479">Metal-binding</keyword>
<dbReference type="InterPro" id="IPR042222">
    <property type="entry name" value="Dynein_2_N"/>
</dbReference>
<dbReference type="SUPFAM" id="SSF47473">
    <property type="entry name" value="EF-hand"/>
    <property type="match status" value="1"/>
</dbReference>
<dbReference type="InParanoid" id="G3IC35"/>
<evidence type="ECO:0000256" key="21">
    <source>
        <dbReference type="ARBA" id="ARBA00082102"/>
    </source>
</evidence>
<accession>G3IC35</accession>
<dbReference type="FunFam" id="3.40.50.300:FF:002141">
    <property type="entry name" value="Dynein heavy chain"/>
    <property type="match status" value="1"/>
</dbReference>
<dbReference type="Gene3D" id="3.40.50.300">
    <property type="entry name" value="P-loop containing nucleotide triphosphate hydrolases"/>
    <property type="match status" value="5"/>
</dbReference>
<dbReference type="GO" id="GO:0008569">
    <property type="term" value="F:minus-end-directed microtubule motor activity"/>
    <property type="evidence" value="ECO:0007669"/>
    <property type="project" value="InterPro"/>
</dbReference>
<dbReference type="GO" id="GO:0005524">
    <property type="term" value="F:ATP binding"/>
    <property type="evidence" value="ECO:0007669"/>
    <property type="project" value="UniProtKB-KW"/>
</dbReference>
<evidence type="ECO:0000256" key="13">
    <source>
        <dbReference type="ARBA" id="ARBA00023054"/>
    </source>
</evidence>
<comment type="similarity">
    <text evidence="3">Belongs to the dynein heavy chain family.</text>
</comment>
<dbReference type="Pfam" id="PF12781">
    <property type="entry name" value="AAA_9"/>
    <property type="match status" value="1"/>
</dbReference>
<dbReference type="Gene3D" id="1.10.8.710">
    <property type="match status" value="1"/>
</dbReference>
<keyword evidence="13 22" id="KW-0175">Coiled coil</keyword>
<dbReference type="InterPro" id="IPR041589">
    <property type="entry name" value="DNAH3_AAA_lid_1"/>
</dbReference>
<reference evidence="25" key="1">
    <citation type="journal article" date="2011" name="Nat. Biotechnol.">
        <title>The genomic sequence of the Chinese hamster ovary (CHO)-K1 cell line.</title>
        <authorList>
            <person name="Xu X."/>
            <person name="Nagarajan H."/>
            <person name="Lewis N.E."/>
            <person name="Pan S."/>
            <person name="Cai Z."/>
            <person name="Liu X."/>
            <person name="Chen W."/>
            <person name="Xie M."/>
            <person name="Wang W."/>
            <person name="Hammond S."/>
            <person name="Andersen M.R."/>
            <person name="Neff N."/>
            <person name="Passarelli B."/>
            <person name="Koh W."/>
            <person name="Fan H.C."/>
            <person name="Wang J."/>
            <person name="Gui Y."/>
            <person name="Lee K.H."/>
            <person name="Betenbaugh M.J."/>
            <person name="Quake S.R."/>
            <person name="Famili I."/>
            <person name="Palsson B.O."/>
            <person name="Wang J."/>
        </authorList>
    </citation>
    <scope>NUCLEOTIDE SEQUENCE [LARGE SCALE GENOMIC DNA]</scope>
    <source>
        <strain evidence="25">CHO K1 cell line</strain>
    </source>
</reference>
<dbReference type="GO" id="GO:0031514">
    <property type="term" value="C:motile cilium"/>
    <property type="evidence" value="ECO:0007669"/>
    <property type="project" value="UniProtKB-SubCell"/>
</dbReference>
<keyword evidence="4" id="KW-0963">Cytoplasm</keyword>
<dbReference type="GO" id="GO:0005509">
    <property type="term" value="F:calcium ion binding"/>
    <property type="evidence" value="ECO:0007669"/>
    <property type="project" value="InterPro"/>
</dbReference>
<dbReference type="Gene3D" id="1.20.1270.280">
    <property type="match status" value="1"/>
</dbReference>
<dbReference type="SMART" id="SM00382">
    <property type="entry name" value="AAA"/>
    <property type="match status" value="2"/>
</dbReference>
<dbReference type="InterPro" id="IPR041466">
    <property type="entry name" value="Dynein_AAA5_ext"/>
</dbReference>
<dbReference type="STRING" id="10029.G3IC35"/>
<dbReference type="GO" id="GO:0005874">
    <property type="term" value="C:microtubule"/>
    <property type="evidence" value="ECO:0007669"/>
    <property type="project" value="UniProtKB-KW"/>
</dbReference>
<dbReference type="Gene3D" id="1.20.140.100">
    <property type="entry name" value="Dynein heavy chain, N-terminal domain 2"/>
    <property type="match status" value="1"/>
</dbReference>
<dbReference type="FunCoup" id="G3IC35">
    <property type="interactions" value="113"/>
</dbReference>
<dbReference type="InterPro" id="IPR035706">
    <property type="entry name" value="AAA_9"/>
</dbReference>
<evidence type="ECO:0000256" key="5">
    <source>
        <dbReference type="ARBA" id="ARBA00022701"/>
    </source>
</evidence>
<dbReference type="FunFam" id="1.10.472.130:FF:000005">
    <property type="entry name" value="Dynein axonemal heavy chain 7"/>
    <property type="match status" value="1"/>
</dbReference>
<evidence type="ECO:0000256" key="11">
    <source>
        <dbReference type="ARBA" id="ARBA00022846"/>
    </source>
</evidence>
<dbReference type="EMBL" id="JH001884">
    <property type="protein sequence ID" value="EGW11691.1"/>
    <property type="molecule type" value="Genomic_DNA"/>
</dbReference>
<dbReference type="FunFam" id="1.20.140.100:FF:000004">
    <property type="entry name" value="Dynein axonemal heavy chain 6"/>
    <property type="match status" value="1"/>
</dbReference>
<dbReference type="InterPro" id="IPR027417">
    <property type="entry name" value="P-loop_NTPase"/>
</dbReference>
<dbReference type="Pfam" id="PF12777">
    <property type="entry name" value="MT"/>
    <property type="match status" value="1"/>
</dbReference>
<keyword evidence="14" id="KW-0969">Cilium</keyword>
<keyword evidence="11" id="KW-0282">Flagellum</keyword>
<dbReference type="Pfam" id="PF18199">
    <property type="entry name" value="Dynein_C"/>
    <property type="match status" value="1"/>
</dbReference>
<dbReference type="Gene3D" id="1.10.287.2620">
    <property type="match status" value="1"/>
</dbReference>
<evidence type="ECO:0000256" key="15">
    <source>
        <dbReference type="ARBA" id="ARBA00023175"/>
    </source>
</evidence>
<keyword evidence="9" id="KW-0106">Calcium</keyword>
<evidence type="ECO:0000256" key="20">
    <source>
        <dbReference type="ARBA" id="ARBA00078543"/>
    </source>
</evidence>
<dbReference type="Pfam" id="PF17852">
    <property type="entry name" value="Dynein_AAA_lid"/>
    <property type="match status" value="1"/>
</dbReference>
<dbReference type="Gene3D" id="1.10.8.720">
    <property type="entry name" value="Region D6 of dynein motor"/>
    <property type="match status" value="1"/>
</dbReference>
<dbReference type="Pfam" id="PF12775">
    <property type="entry name" value="AAA_7"/>
    <property type="match status" value="1"/>
</dbReference>
<dbReference type="FunFam" id="1.10.8.1220:FF:000001">
    <property type="entry name" value="Dynein axonemal heavy chain 5"/>
    <property type="match status" value="1"/>
</dbReference>
<evidence type="ECO:0000256" key="7">
    <source>
        <dbReference type="ARBA" id="ARBA00022737"/>
    </source>
</evidence>
<dbReference type="FunFam" id="1.20.58.1120:FF:000001">
    <property type="entry name" value="dynein heavy chain 2, axonemal"/>
    <property type="match status" value="1"/>
</dbReference>
<feature type="domain" description="EF-hand" evidence="23">
    <location>
        <begin position="1898"/>
        <end position="1933"/>
    </location>
</feature>
<dbReference type="FunFam" id="1.20.1270.280:FF:000001">
    <property type="entry name" value="dynein heavy chain 7, axonemal"/>
    <property type="match status" value="1"/>
</dbReference>
<evidence type="ECO:0000256" key="18">
    <source>
        <dbReference type="ARBA" id="ARBA00062885"/>
    </source>
</evidence>
<dbReference type="InterPro" id="IPR041658">
    <property type="entry name" value="AAA_lid_11"/>
</dbReference>
<organism evidence="24 25">
    <name type="scientific">Cricetulus griseus</name>
    <name type="common">Chinese hamster</name>
    <name type="synonym">Cricetulus barabensis griseus</name>
    <dbReference type="NCBI Taxonomy" id="10029"/>
    <lineage>
        <taxon>Eukaryota</taxon>
        <taxon>Metazoa</taxon>
        <taxon>Chordata</taxon>
        <taxon>Craniata</taxon>
        <taxon>Vertebrata</taxon>
        <taxon>Euteleostomi</taxon>
        <taxon>Mammalia</taxon>
        <taxon>Eutheria</taxon>
        <taxon>Euarchontoglires</taxon>
        <taxon>Glires</taxon>
        <taxon>Rodentia</taxon>
        <taxon>Myomorpha</taxon>
        <taxon>Muroidea</taxon>
        <taxon>Cricetidae</taxon>
        <taxon>Cricetinae</taxon>
        <taxon>Cricetulus</taxon>
    </lineage>
</organism>
<keyword evidence="16" id="KW-0206">Cytoskeleton</keyword>
<dbReference type="SUPFAM" id="SSF52540">
    <property type="entry name" value="P-loop containing nucleoside triphosphate hydrolases"/>
    <property type="match status" value="4"/>
</dbReference>
<dbReference type="InterPro" id="IPR041228">
    <property type="entry name" value="Dynein_C"/>
</dbReference>
<dbReference type="InterPro" id="IPR035699">
    <property type="entry name" value="AAA_6"/>
</dbReference>
<dbReference type="Gene3D" id="1.20.920.20">
    <property type="match status" value="1"/>
</dbReference>
<gene>
    <name evidence="24" type="ORF">I79_021223</name>
</gene>
<dbReference type="FunFam" id="3.40.50.300:FF:000044">
    <property type="entry name" value="Dynein heavy chain 5, axonemal"/>
    <property type="match status" value="1"/>
</dbReference>
<dbReference type="InterPro" id="IPR043157">
    <property type="entry name" value="Dynein_AAA1S"/>
</dbReference>
<dbReference type="InterPro" id="IPR026983">
    <property type="entry name" value="DHC"/>
</dbReference>
<evidence type="ECO:0000256" key="17">
    <source>
        <dbReference type="ARBA" id="ARBA00023273"/>
    </source>
</evidence>